<accession>R9A171</accession>
<dbReference type="STRING" id="1218599.LEP1GSC195_2041"/>
<reference evidence="1" key="1">
    <citation type="submission" date="2013-04" db="EMBL/GenBank/DDBJ databases">
        <authorList>
            <person name="Harkins D.M."/>
            <person name="Durkin A.S."/>
            <person name="Brinkac L.M."/>
            <person name="Haft D.H."/>
            <person name="Selengut J.D."/>
            <person name="Sanka R."/>
            <person name="DePew J."/>
            <person name="Purushe J."/>
            <person name="Galloway R.L."/>
            <person name="Vinetz J.M."/>
            <person name="Sutton G.G."/>
            <person name="Nierman W.C."/>
            <person name="Fouts D.E."/>
        </authorList>
    </citation>
    <scope>NUCLEOTIDE SEQUENCE [LARGE SCALE GENOMIC DNA]</scope>
    <source>
        <strain evidence="1">CDC</strain>
    </source>
</reference>
<gene>
    <name evidence="1" type="ORF">LEP1GSC195_2041</name>
</gene>
<dbReference type="Proteomes" id="UP000013984">
    <property type="component" value="Unassembled WGS sequence"/>
</dbReference>
<sequence length="72" mass="8483">MGFVNRTVTCLGCLTNPLGVKNSIVAGRVWESSERTKNKERRRKRKSRRFANIRELENREAAWKEKKENQGY</sequence>
<dbReference type="EMBL" id="AOGZ02000014">
    <property type="protein sequence ID" value="EOQ95971.1"/>
    <property type="molecule type" value="Genomic_DNA"/>
</dbReference>
<keyword evidence="2" id="KW-1185">Reference proteome</keyword>
<comment type="caution">
    <text evidence="1">The sequence shown here is derived from an EMBL/GenBank/DDBJ whole genome shotgun (WGS) entry which is preliminary data.</text>
</comment>
<protein>
    <submittedName>
        <fullName evidence="1">Uncharacterized protein</fullName>
    </submittedName>
</protein>
<evidence type="ECO:0000313" key="1">
    <source>
        <dbReference type="EMBL" id="EOQ95971.1"/>
    </source>
</evidence>
<organism evidence="1 2">
    <name type="scientific">Leptospira wolbachii serovar Codice str. CDC</name>
    <dbReference type="NCBI Taxonomy" id="1218599"/>
    <lineage>
        <taxon>Bacteria</taxon>
        <taxon>Pseudomonadati</taxon>
        <taxon>Spirochaetota</taxon>
        <taxon>Spirochaetia</taxon>
        <taxon>Leptospirales</taxon>
        <taxon>Leptospiraceae</taxon>
        <taxon>Leptospira</taxon>
    </lineage>
</organism>
<evidence type="ECO:0000313" key="2">
    <source>
        <dbReference type="Proteomes" id="UP000013984"/>
    </source>
</evidence>
<dbReference type="AlphaFoldDB" id="R9A171"/>
<name>R9A171_9LEPT</name>
<proteinExistence type="predicted"/>